<keyword evidence="5" id="KW-0472">Membrane</keyword>
<evidence type="ECO:0000256" key="6">
    <source>
        <dbReference type="ARBA" id="ARBA00023180"/>
    </source>
</evidence>
<proteinExistence type="predicted"/>
<evidence type="ECO:0000256" key="2">
    <source>
        <dbReference type="ARBA" id="ARBA00022692"/>
    </source>
</evidence>
<evidence type="ECO:0000256" key="3">
    <source>
        <dbReference type="ARBA" id="ARBA00022729"/>
    </source>
</evidence>
<dbReference type="PANTHER" id="PTHR48063">
    <property type="entry name" value="LRR RECEPTOR-LIKE KINASE"/>
    <property type="match status" value="1"/>
</dbReference>
<dbReference type="AlphaFoldDB" id="A0A9R1VNT1"/>
<protein>
    <submittedName>
        <fullName evidence="7">Uncharacterized protein</fullName>
    </submittedName>
</protein>
<comment type="subcellular location">
    <subcellularLocation>
        <location evidence="1">Membrane</location>
        <topology evidence="1">Single-pass type I membrane protein</topology>
    </subcellularLocation>
</comment>
<accession>A0A9R1VNT1</accession>
<keyword evidence="6" id="KW-0325">Glycoprotein</keyword>
<sequence>MNEISNILSDTYHNIFRFGSRRENFPGDQPSLNCSRLGTLNYRVVMGYDVITALKRVVTRKNTFLVDCLILTFKRLVPQLMQHCIRPFWSTIILAWKQVLPLARVGCDNATGHITRHDLEVDRSFLMRPYAKLKGSELNSCLTELSHLSYMDLSGTYFGGSPIPEFIGSLTQLRYLILYSAGFSGMVLHFIGNLSNLRVLDLGDMDLLVVDDFTWF</sequence>
<gene>
    <name evidence="7" type="ORF">LSAT_V11C500262110</name>
</gene>
<dbReference type="Proteomes" id="UP000235145">
    <property type="component" value="Unassembled WGS sequence"/>
</dbReference>
<evidence type="ECO:0000313" key="8">
    <source>
        <dbReference type="Proteomes" id="UP000235145"/>
    </source>
</evidence>
<organism evidence="7 8">
    <name type="scientific">Lactuca sativa</name>
    <name type="common">Garden lettuce</name>
    <dbReference type="NCBI Taxonomy" id="4236"/>
    <lineage>
        <taxon>Eukaryota</taxon>
        <taxon>Viridiplantae</taxon>
        <taxon>Streptophyta</taxon>
        <taxon>Embryophyta</taxon>
        <taxon>Tracheophyta</taxon>
        <taxon>Spermatophyta</taxon>
        <taxon>Magnoliopsida</taxon>
        <taxon>eudicotyledons</taxon>
        <taxon>Gunneridae</taxon>
        <taxon>Pentapetalae</taxon>
        <taxon>asterids</taxon>
        <taxon>campanulids</taxon>
        <taxon>Asterales</taxon>
        <taxon>Asteraceae</taxon>
        <taxon>Cichorioideae</taxon>
        <taxon>Cichorieae</taxon>
        <taxon>Lactucinae</taxon>
        <taxon>Lactuca</taxon>
    </lineage>
</organism>
<dbReference type="SUPFAM" id="SSF52058">
    <property type="entry name" value="L domain-like"/>
    <property type="match status" value="1"/>
</dbReference>
<dbReference type="EMBL" id="NBSK02000005">
    <property type="protein sequence ID" value="KAJ0208488.1"/>
    <property type="molecule type" value="Genomic_DNA"/>
</dbReference>
<reference evidence="7 8" key="1">
    <citation type="journal article" date="2017" name="Nat. Commun.">
        <title>Genome assembly with in vitro proximity ligation data and whole-genome triplication in lettuce.</title>
        <authorList>
            <person name="Reyes-Chin-Wo S."/>
            <person name="Wang Z."/>
            <person name="Yang X."/>
            <person name="Kozik A."/>
            <person name="Arikit S."/>
            <person name="Song C."/>
            <person name="Xia L."/>
            <person name="Froenicke L."/>
            <person name="Lavelle D.O."/>
            <person name="Truco M.J."/>
            <person name="Xia R."/>
            <person name="Zhu S."/>
            <person name="Xu C."/>
            <person name="Xu H."/>
            <person name="Xu X."/>
            <person name="Cox K."/>
            <person name="Korf I."/>
            <person name="Meyers B.C."/>
            <person name="Michelmore R.W."/>
        </authorList>
    </citation>
    <scope>NUCLEOTIDE SEQUENCE [LARGE SCALE GENOMIC DNA]</scope>
    <source>
        <strain evidence="8">cv. Salinas</strain>
        <tissue evidence="7">Seedlings</tissue>
    </source>
</reference>
<evidence type="ECO:0000313" key="7">
    <source>
        <dbReference type="EMBL" id="KAJ0208488.1"/>
    </source>
</evidence>
<keyword evidence="4" id="KW-1133">Transmembrane helix</keyword>
<dbReference type="InterPro" id="IPR046956">
    <property type="entry name" value="RLP23-like"/>
</dbReference>
<evidence type="ECO:0000256" key="4">
    <source>
        <dbReference type="ARBA" id="ARBA00022989"/>
    </source>
</evidence>
<dbReference type="Gene3D" id="3.80.10.10">
    <property type="entry name" value="Ribonuclease Inhibitor"/>
    <property type="match status" value="1"/>
</dbReference>
<comment type="caution">
    <text evidence="7">The sequence shown here is derived from an EMBL/GenBank/DDBJ whole genome shotgun (WGS) entry which is preliminary data.</text>
</comment>
<keyword evidence="2" id="KW-0812">Transmembrane</keyword>
<dbReference type="GO" id="GO:0016020">
    <property type="term" value="C:membrane"/>
    <property type="evidence" value="ECO:0007669"/>
    <property type="project" value="UniProtKB-SubCell"/>
</dbReference>
<dbReference type="PANTHER" id="PTHR48063:SF76">
    <property type="entry name" value="NON-SPECIFIC SERINE_THREONINE PROTEIN KINASE"/>
    <property type="match status" value="1"/>
</dbReference>
<evidence type="ECO:0000256" key="1">
    <source>
        <dbReference type="ARBA" id="ARBA00004479"/>
    </source>
</evidence>
<keyword evidence="3" id="KW-0732">Signal</keyword>
<keyword evidence="8" id="KW-1185">Reference proteome</keyword>
<evidence type="ECO:0000256" key="5">
    <source>
        <dbReference type="ARBA" id="ARBA00023136"/>
    </source>
</evidence>
<name>A0A9R1VNT1_LACSA</name>
<dbReference type="InterPro" id="IPR032675">
    <property type="entry name" value="LRR_dom_sf"/>
</dbReference>